<evidence type="ECO:0000313" key="1">
    <source>
        <dbReference type="EMBL" id="NED96879.1"/>
    </source>
</evidence>
<evidence type="ECO:0000313" key="2">
    <source>
        <dbReference type="Proteomes" id="UP000469185"/>
    </source>
</evidence>
<keyword evidence="2" id="KW-1185">Reference proteome</keyword>
<dbReference type="AlphaFoldDB" id="A0A6N9YPX4"/>
<dbReference type="Proteomes" id="UP000469185">
    <property type="component" value="Unassembled WGS sequence"/>
</dbReference>
<dbReference type="EMBL" id="JAAGOB010000008">
    <property type="protein sequence ID" value="NED96879.1"/>
    <property type="molecule type" value="Genomic_DNA"/>
</dbReference>
<accession>A0A6N9YPX4</accession>
<protein>
    <recommendedName>
        <fullName evidence="3">Phosphodiesterase</fullName>
    </recommendedName>
</protein>
<organism evidence="1 2">
    <name type="scientific">Phytoactinopolyspora alkaliphila</name>
    <dbReference type="NCBI Taxonomy" id="1783498"/>
    <lineage>
        <taxon>Bacteria</taxon>
        <taxon>Bacillati</taxon>
        <taxon>Actinomycetota</taxon>
        <taxon>Actinomycetes</taxon>
        <taxon>Jiangellales</taxon>
        <taxon>Jiangellaceae</taxon>
        <taxon>Phytoactinopolyspora</taxon>
    </lineage>
</organism>
<sequence length="234" mass="25203">MRRAPGTQDFAVQAAKAAGSLLGATFGAAGALRRNKPLHPKGLVYDALIRRVGSPIMWGCPWLDDEGTDAGAARLSRAIGLPAPVPDIHGLAITFTGDDGERNDLLLATTGLGRWGRFLLIPRSDPHTCSYGSLFPYRSSRDLVLLAAVPLPAFRPQEPPAVRFRLQAAGVAGHWHAFGTLELSTPEGGLTDRPLRFNPVAYPLPGLRTPRALQRLREPAYIAARRTPARVGPR</sequence>
<proteinExistence type="predicted"/>
<reference evidence="1 2" key="1">
    <citation type="submission" date="2020-02" db="EMBL/GenBank/DDBJ databases">
        <authorList>
            <person name="Li X.-J."/>
            <person name="Feng X.-M."/>
        </authorList>
    </citation>
    <scope>NUCLEOTIDE SEQUENCE [LARGE SCALE GENOMIC DNA]</scope>
    <source>
        <strain evidence="1 2">CGMCC 4.7225</strain>
    </source>
</reference>
<comment type="caution">
    <text evidence="1">The sequence shown here is derived from an EMBL/GenBank/DDBJ whole genome shotgun (WGS) entry which is preliminary data.</text>
</comment>
<gene>
    <name evidence="1" type="ORF">G1H11_16355</name>
</gene>
<evidence type="ECO:0008006" key="3">
    <source>
        <dbReference type="Google" id="ProtNLM"/>
    </source>
</evidence>
<name>A0A6N9YPX4_9ACTN</name>